<comment type="similarity">
    <text evidence="1 7">Belongs to the peptidase M4 family.</text>
</comment>
<name>A0ABN6XUQ9_9MICO</name>
<dbReference type="InterPro" id="IPR052759">
    <property type="entry name" value="Metalloprotease_M4"/>
</dbReference>
<dbReference type="PANTHER" id="PTHR43579">
    <property type="match status" value="1"/>
</dbReference>
<keyword evidence="5 7" id="KW-0862">Zinc</keyword>
<dbReference type="GO" id="GO:0008237">
    <property type="term" value="F:metallopeptidase activity"/>
    <property type="evidence" value="ECO:0007669"/>
    <property type="project" value="UniProtKB-KW"/>
</dbReference>
<evidence type="ECO:0000256" key="1">
    <source>
        <dbReference type="ARBA" id="ARBA00009388"/>
    </source>
</evidence>
<comment type="function">
    <text evidence="7">Extracellular zinc metalloprotease.</text>
</comment>
<dbReference type="Pfam" id="PF02868">
    <property type="entry name" value="Peptidase_M4_C"/>
    <property type="match status" value="1"/>
</dbReference>
<evidence type="ECO:0000256" key="7">
    <source>
        <dbReference type="RuleBase" id="RU366073"/>
    </source>
</evidence>
<dbReference type="EMBL" id="AP027731">
    <property type="protein sequence ID" value="BDZ47390.1"/>
    <property type="molecule type" value="Genomic_DNA"/>
</dbReference>
<sequence>MRHSIVPPYLLERIAASAEEQELAVVARAARRALVGAGTVHEARRTPLLGTLQPAARSGPQRTIFDAESTETLPGVPVRREGESAEGDPAVDEAYDGLGAVFSFFGEAYSRTSIDGRGMPLRATVHYGEEYDNAFWDGERMVFGDGDGEIFRRFTVSLSVIGHELGHGVTQFTADLRYEGQSGALNESISDVFGVLVEQHARGQDAASGSWLIGEGLFTDRVKGFALRSMVAPGTAYDDPVLGKDPQPRHMDEYIVTDDDSGGVHLNSGIPNRAFSLAATAIGGTSWTGAGAVWYEALTSGSLPADCDFARFATATVTAAGRRWGGSSREREAVVDAWRTVGIEPG</sequence>
<dbReference type="PANTHER" id="PTHR43579:SF1">
    <property type="entry name" value="NEUTRAL METALLOPROTEINASE"/>
    <property type="match status" value="1"/>
</dbReference>
<dbReference type="EC" id="3.4.24.-" evidence="7"/>
<keyword evidence="7" id="KW-0964">Secreted</keyword>
<comment type="subcellular location">
    <subcellularLocation>
        <location evidence="7">Secreted</location>
    </subcellularLocation>
</comment>
<keyword evidence="6 7" id="KW-0482">Metalloprotease</keyword>
<keyword evidence="3" id="KW-0479">Metal-binding</keyword>
<dbReference type="InterPro" id="IPR023612">
    <property type="entry name" value="Peptidase_M4"/>
</dbReference>
<evidence type="ECO:0000256" key="2">
    <source>
        <dbReference type="ARBA" id="ARBA00022670"/>
    </source>
</evidence>
<keyword evidence="2 7" id="KW-0645">Protease</keyword>
<reference evidence="11" key="1">
    <citation type="journal article" date="2019" name="Int. J. Syst. Evol. Microbiol.">
        <title>The Global Catalogue of Microorganisms (GCM) 10K type strain sequencing project: providing services to taxonomists for standard genome sequencing and annotation.</title>
        <authorList>
            <consortium name="The Broad Institute Genomics Platform"/>
            <consortium name="The Broad Institute Genome Sequencing Center for Infectious Disease"/>
            <person name="Wu L."/>
            <person name="Ma J."/>
        </authorList>
    </citation>
    <scope>NUCLEOTIDE SEQUENCE [LARGE SCALE GENOMIC DNA]</scope>
    <source>
        <strain evidence="11">NBRC 108725</strain>
    </source>
</reference>
<evidence type="ECO:0000313" key="11">
    <source>
        <dbReference type="Proteomes" id="UP001321498"/>
    </source>
</evidence>
<protein>
    <recommendedName>
        <fullName evidence="7">Neutral metalloproteinase</fullName>
        <ecNumber evidence="7">3.4.24.-</ecNumber>
    </recommendedName>
</protein>
<dbReference type="Gene3D" id="1.10.390.10">
    <property type="entry name" value="Neutral Protease Domain 2"/>
    <property type="match status" value="1"/>
</dbReference>
<dbReference type="Proteomes" id="UP001321498">
    <property type="component" value="Chromosome"/>
</dbReference>
<feature type="domain" description="Peptidase M4" evidence="8">
    <location>
        <begin position="89"/>
        <end position="171"/>
    </location>
</feature>
<evidence type="ECO:0000256" key="5">
    <source>
        <dbReference type="ARBA" id="ARBA00022833"/>
    </source>
</evidence>
<feature type="domain" description="Peptidase M4 C-terminal" evidence="9">
    <location>
        <begin position="174"/>
        <end position="343"/>
    </location>
</feature>
<dbReference type="RefSeq" id="WP_286277300.1">
    <property type="nucleotide sequence ID" value="NZ_AP027731.1"/>
</dbReference>
<dbReference type="PRINTS" id="PR00730">
    <property type="entry name" value="THERMOLYSIN"/>
</dbReference>
<keyword evidence="4 7" id="KW-0378">Hydrolase</keyword>
<dbReference type="SUPFAM" id="SSF55486">
    <property type="entry name" value="Metalloproteases ('zincins'), catalytic domain"/>
    <property type="match status" value="1"/>
</dbReference>
<evidence type="ECO:0000259" key="8">
    <source>
        <dbReference type="Pfam" id="PF01447"/>
    </source>
</evidence>
<dbReference type="InterPro" id="IPR027268">
    <property type="entry name" value="Peptidase_M4/M1_CTD_sf"/>
</dbReference>
<dbReference type="Gene3D" id="3.10.170.10">
    <property type="match status" value="1"/>
</dbReference>
<proteinExistence type="inferred from homology"/>
<dbReference type="InterPro" id="IPR013856">
    <property type="entry name" value="Peptidase_M4_domain"/>
</dbReference>
<dbReference type="Pfam" id="PF01447">
    <property type="entry name" value="Peptidase_M4"/>
    <property type="match status" value="1"/>
</dbReference>
<evidence type="ECO:0000256" key="6">
    <source>
        <dbReference type="ARBA" id="ARBA00023049"/>
    </source>
</evidence>
<comment type="cofactor">
    <cofactor evidence="7">
        <name>Zn(2+)</name>
        <dbReference type="ChEBI" id="CHEBI:29105"/>
    </cofactor>
</comment>
<dbReference type="InterPro" id="IPR001570">
    <property type="entry name" value="Peptidase_M4_C_domain"/>
</dbReference>
<evidence type="ECO:0000259" key="9">
    <source>
        <dbReference type="Pfam" id="PF02868"/>
    </source>
</evidence>
<keyword evidence="11" id="KW-1185">Reference proteome</keyword>
<organism evidence="10 11">
    <name type="scientific">Naasia aerilata</name>
    <dbReference type="NCBI Taxonomy" id="1162966"/>
    <lineage>
        <taxon>Bacteria</taxon>
        <taxon>Bacillati</taxon>
        <taxon>Actinomycetota</taxon>
        <taxon>Actinomycetes</taxon>
        <taxon>Micrococcales</taxon>
        <taxon>Microbacteriaceae</taxon>
        <taxon>Naasia</taxon>
    </lineage>
</organism>
<accession>A0ABN6XUQ9</accession>
<evidence type="ECO:0000256" key="3">
    <source>
        <dbReference type="ARBA" id="ARBA00022723"/>
    </source>
</evidence>
<gene>
    <name evidence="10" type="ORF">GCM10025866_32990</name>
</gene>
<evidence type="ECO:0000256" key="4">
    <source>
        <dbReference type="ARBA" id="ARBA00022801"/>
    </source>
</evidence>
<evidence type="ECO:0000313" key="10">
    <source>
        <dbReference type="EMBL" id="BDZ47390.1"/>
    </source>
</evidence>
<dbReference type="CDD" id="cd09597">
    <property type="entry name" value="M4_TLP"/>
    <property type="match status" value="1"/>
</dbReference>